<dbReference type="EMBL" id="CAFBNE010000066">
    <property type="protein sequence ID" value="CAB4958083.1"/>
    <property type="molecule type" value="Genomic_DNA"/>
</dbReference>
<reference evidence="2" key="1">
    <citation type="submission" date="2020-05" db="EMBL/GenBank/DDBJ databases">
        <authorList>
            <person name="Chiriac C."/>
            <person name="Salcher M."/>
            <person name="Ghai R."/>
            <person name="Kavagutti S V."/>
        </authorList>
    </citation>
    <scope>NUCLEOTIDE SEQUENCE</scope>
</reference>
<gene>
    <name evidence="2" type="ORF">UFOPK3772_02012</name>
</gene>
<dbReference type="SUPFAM" id="SSF56300">
    <property type="entry name" value="Metallo-dependent phosphatases"/>
    <property type="match status" value="1"/>
</dbReference>
<protein>
    <submittedName>
        <fullName evidence="2">Unannotated protein</fullName>
    </submittedName>
</protein>
<dbReference type="AlphaFoldDB" id="A0A6J7KT43"/>
<dbReference type="Gene3D" id="3.60.21.10">
    <property type="match status" value="1"/>
</dbReference>
<sequence>MHSATKIVLGTVGTVAAGAAGLAYARWEAQRYTLRRATVAALPAGQAPLSILHLSDLHLVPGQLGKQAWVRSLRDLQPDAVIATGDFMSHQDAVPHVLDTLEPLFDLPGAFVLGSNDYYAPRMINPAKYFAGPSQLEPRRPMLPWNDLVDGLVDGGWTHLDNTRATLVIAGRCVDLRGVDDPHISRDRYGAIAGAFDPTADLRLGVTHAPYLRVLDGMAIDGADLVLAGHTHGGQLRIPGIGALVTNCDIDRARARGLSAHRALGSRHTAALHVSAGLGTSPFAPFRFACPPEATILTLTPRA</sequence>
<organism evidence="2">
    <name type="scientific">freshwater metagenome</name>
    <dbReference type="NCBI Taxonomy" id="449393"/>
    <lineage>
        <taxon>unclassified sequences</taxon>
        <taxon>metagenomes</taxon>
        <taxon>ecological metagenomes</taxon>
    </lineage>
</organism>
<dbReference type="Pfam" id="PF00149">
    <property type="entry name" value="Metallophos"/>
    <property type="match status" value="1"/>
</dbReference>
<dbReference type="GO" id="GO:0016020">
    <property type="term" value="C:membrane"/>
    <property type="evidence" value="ECO:0007669"/>
    <property type="project" value="GOC"/>
</dbReference>
<dbReference type="PANTHER" id="PTHR31302">
    <property type="entry name" value="TRANSMEMBRANE PROTEIN WITH METALLOPHOSPHOESTERASE DOMAIN-RELATED"/>
    <property type="match status" value="1"/>
</dbReference>
<dbReference type="InterPro" id="IPR004843">
    <property type="entry name" value="Calcineurin-like_PHP"/>
</dbReference>
<dbReference type="GO" id="GO:0009245">
    <property type="term" value="P:lipid A biosynthetic process"/>
    <property type="evidence" value="ECO:0007669"/>
    <property type="project" value="TreeGrafter"/>
</dbReference>
<dbReference type="PANTHER" id="PTHR31302:SF20">
    <property type="entry name" value="CONSERVED PROTEIN"/>
    <property type="match status" value="1"/>
</dbReference>
<dbReference type="InterPro" id="IPR029052">
    <property type="entry name" value="Metallo-depent_PP-like"/>
</dbReference>
<feature type="domain" description="Calcineurin-like phosphoesterase" evidence="1">
    <location>
        <begin position="50"/>
        <end position="233"/>
    </location>
</feature>
<name>A0A6J7KT43_9ZZZZ</name>
<proteinExistence type="predicted"/>
<dbReference type="InterPro" id="IPR051158">
    <property type="entry name" value="Metallophosphoesterase_sf"/>
</dbReference>
<accession>A0A6J7KT43</accession>
<dbReference type="GO" id="GO:0008758">
    <property type="term" value="F:UDP-2,3-diacylglucosamine hydrolase activity"/>
    <property type="evidence" value="ECO:0007669"/>
    <property type="project" value="TreeGrafter"/>
</dbReference>
<evidence type="ECO:0000313" key="2">
    <source>
        <dbReference type="EMBL" id="CAB4958083.1"/>
    </source>
</evidence>
<evidence type="ECO:0000259" key="1">
    <source>
        <dbReference type="Pfam" id="PF00149"/>
    </source>
</evidence>